<dbReference type="GO" id="GO:0016740">
    <property type="term" value="F:transferase activity"/>
    <property type="evidence" value="ECO:0007669"/>
    <property type="project" value="UniProtKB-KW"/>
</dbReference>
<dbReference type="InterPro" id="IPR029044">
    <property type="entry name" value="Nucleotide-diphossugar_trans"/>
</dbReference>
<dbReference type="PANTHER" id="PTHR43685:SF2">
    <property type="entry name" value="GLYCOSYLTRANSFERASE 2-LIKE DOMAIN-CONTAINING PROTEIN"/>
    <property type="match status" value="1"/>
</dbReference>
<dbReference type="CDD" id="cd00761">
    <property type="entry name" value="Glyco_tranf_GTA_type"/>
    <property type="match status" value="1"/>
</dbReference>
<evidence type="ECO:0000313" key="3">
    <source>
        <dbReference type="Proteomes" id="UP000471120"/>
    </source>
</evidence>
<accession>A0A6P2CGG1</accession>
<keyword evidence="2" id="KW-0808">Transferase</keyword>
<sequence length="336" mass="35864">MRVRLPSLLVSTVSVVVPVHRCEPYVEAALASVLAQTHPVHEIVLVDDRGDDDSMRTATAFLSARGAPFTAVTHATNLGPGTARNTGLAASTGELVWFLDADDTADPHFVATLAAALRDSGADLAACRTQRLDGDGAVLGIDEPTYPAAITTGPEFARLLLRGGAKAYPCTKLFRRSALGERPWDEGRHYEDIAATFRIALASGLVALVDDPLYSYLLRSGSITTTLSERTLDLFAVGADVADAVAAAGLAGEWADDLRGFVYREVLTSIAHVAMRADHAATAPRDLYRTAITRVRDRIDWAELPALARTGHVREAVFGALVSVAPSAYSAVLRFR</sequence>
<dbReference type="SUPFAM" id="SSF53448">
    <property type="entry name" value="Nucleotide-diphospho-sugar transferases"/>
    <property type="match status" value="1"/>
</dbReference>
<dbReference type="AlphaFoldDB" id="A0A6P2CGG1"/>
<gene>
    <name evidence="2" type="ORF">DW322_18805</name>
</gene>
<dbReference type="InterPro" id="IPR001173">
    <property type="entry name" value="Glyco_trans_2-like"/>
</dbReference>
<comment type="caution">
    <text evidence="2">The sequence shown here is derived from an EMBL/GenBank/DDBJ whole genome shotgun (WGS) entry which is preliminary data.</text>
</comment>
<dbReference type="InterPro" id="IPR050834">
    <property type="entry name" value="Glycosyltransf_2"/>
</dbReference>
<name>A0A6P2CGG1_9NOCA</name>
<organism evidence="2 3">
    <name type="scientific">Rhodococcus rhodnii</name>
    <dbReference type="NCBI Taxonomy" id="38312"/>
    <lineage>
        <taxon>Bacteria</taxon>
        <taxon>Bacillati</taxon>
        <taxon>Actinomycetota</taxon>
        <taxon>Actinomycetes</taxon>
        <taxon>Mycobacteriales</taxon>
        <taxon>Nocardiaceae</taxon>
        <taxon>Rhodococcus</taxon>
    </lineage>
</organism>
<dbReference type="Pfam" id="PF00535">
    <property type="entry name" value="Glycos_transf_2"/>
    <property type="match status" value="1"/>
</dbReference>
<dbReference type="EMBL" id="QRCM01000001">
    <property type="protein sequence ID" value="TXG91857.1"/>
    <property type="molecule type" value="Genomic_DNA"/>
</dbReference>
<feature type="domain" description="Glycosyltransferase 2-like" evidence="1">
    <location>
        <begin position="14"/>
        <end position="179"/>
    </location>
</feature>
<evidence type="ECO:0000259" key="1">
    <source>
        <dbReference type="Pfam" id="PF00535"/>
    </source>
</evidence>
<evidence type="ECO:0000313" key="2">
    <source>
        <dbReference type="EMBL" id="TXG91857.1"/>
    </source>
</evidence>
<dbReference type="Proteomes" id="UP000471120">
    <property type="component" value="Unassembled WGS sequence"/>
</dbReference>
<reference evidence="2 3" key="1">
    <citation type="submission" date="2018-07" db="EMBL/GenBank/DDBJ databases">
        <title>Genome sequence of Rhodococcus rhodnii ATCC 35071 from Rhodnius prolixus.</title>
        <authorList>
            <person name="Patel V."/>
            <person name="Vogel K.J."/>
        </authorList>
    </citation>
    <scope>NUCLEOTIDE SEQUENCE [LARGE SCALE GENOMIC DNA]</scope>
    <source>
        <strain evidence="2 3">ATCC 35071</strain>
    </source>
</reference>
<protein>
    <submittedName>
        <fullName evidence="2">Glycosyltransferase family 2 protein</fullName>
    </submittedName>
</protein>
<proteinExistence type="predicted"/>
<dbReference type="PANTHER" id="PTHR43685">
    <property type="entry name" value="GLYCOSYLTRANSFERASE"/>
    <property type="match status" value="1"/>
</dbReference>
<dbReference type="Gene3D" id="3.90.550.10">
    <property type="entry name" value="Spore Coat Polysaccharide Biosynthesis Protein SpsA, Chain A"/>
    <property type="match status" value="1"/>
</dbReference>